<dbReference type="EMBL" id="ML991819">
    <property type="protein sequence ID" value="KAF2232090.1"/>
    <property type="molecule type" value="Genomic_DNA"/>
</dbReference>
<accession>A0A6A6H328</accession>
<dbReference type="AlphaFoldDB" id="A0A6A6H328"/>
<evidence type="ECO:0000313" key="2">
    <source>
        <dbReference type="Proteomes" id="UP000800092"/>
    </source>
</evidence>
<evidence type="ECO:0000313" key="1">
    <source>
        <dbReference type="EMBL" id="KAF2232090.1"/>
    </source>
</evidence>
<sequence length="226" mass="25787">MAPRPPAEYLPPCPDPFSLLHLDRKLLWHRKVENGIFPSNRWSLHVSTLGLALLQLRHPNCNLQKIFNAHAMNGRGIRMDMNLPRILMQRSPVWEICETRCQVCPSSSLAREAELATTPHFCVPTPTLPAEPDRYVRLARIDFLLLYFPRLCAGLRPICLVPPCFFAFPSLDQSSRHFLYDNCRISCSISRLPKGAVVRFRMRAAVPSTPQSKMEHQPLPVKARVS</sequence>
<name>A0A6A6H328_VIRVR</name>
<proteinExistence type="predicted"/>
<protein>
    <submittedName>
        <fullName evidence="1">Uncharacterized protein</fullName>
    </submittedName>
</protein>
<dbReference type="Proteomes" id="UP000800092">
    <property type="component" value="Unassembled WGS sequence"/>
</dbReference>
<reference evidence="1" key="1">
    <citation type="journal article" date="2020" name="Stud. Mycol.">
        <title>101 Dothideomycetes genomes: a test case for predicting lifestyles and emergence of pathogens.</title>
        <authorList>
            <person name="Haridas S."/>
            <person name="Albert R."/>
            <person name="Binder M."/>
            <person name="Bloem J."/>
            <person name="Labutti K."/>
            <person name="Salamov A."/>
            <person name="Andreopoulos B."/>
            <person name="Baker S."/>
            <person name="Barry K."/>
            <person name="Bills G."/>
            <person name="Bluhm B."/>
            <person name="Cannon C."/>
            <person name="Castanera R."/>
            <person name="Culley D."/>
            <person name="Daum C."/>
            <person name="Ezra D."/>
            <person name="Gonzalez J."/>
            <person name="Henrissat B."/>
            <person name="Kuo A."/>
            <person name="Liang C."/>
            <person name="Lipzen A."/>
            <person name="Lutzoni F."/>
            <person name="Magnuson J."/>
            <person name="Mondo S."/>
            <person name="Nolan M."/>
            <person name="Ohm R."/>
            <person name="Pangilinan J."/>
            <person name="Park H.-J."/>
            <person name="Ramirez L."/>
            <person name="Alfaro M."/>
            <person name="Sun H."/>
            <person name="Tritt A."/>
            <person name="Yoshinaga Y."/>
            <person name="Zwiers L.-H."/>
            <person name="Turgeon B."/>
            <person name="Goodwin S."/>
            <person name="Spatafora J."/>
            <person name="Crous P."/>
            <person name="Grigoriev I."/>
        </authorList>
    </citation>
    <scope>NUCLEOTIDE SEQUENCE</scope>
    <source>
        <strain evidence="1">Tuck. ex Michener</strain>
    </source>
</reference>
<organism evidence="1 2">
    <name type="scientific">Viridothelium virens</name>
    <name type="common">Speckled blister lichen</name>
    <name type="synonym">Trypethelium virens</name>
    <dbReference type="NCBI Taxonomy" id="1048519"/>
    <lineage>
        <taxon>Eukaryota</taxon>
        <taxon>Fungi</taxon>
        <taxon>Dikarya</taxon>
        <taxon>Ascomycota</taxon>
        <taxon>Pezizomycotina</taxon>
        <taxon>Dothideomycetes</taxon>
        <taxon>Dothideomycetes incertae sedis</taxon>
        <taxon>Trypetheliales</taxon>
        <taxon>Trypetheliaceae</taxon>
        <taxon>Viridothelium</taxon>
    </lineage>
</organism>
<gene>
    <name evidence="1" type="ORF">EV356DRAFT_260539</name>
</gene>
<keyword evidence="2" id="KW-1185">Reference proteome</keyword>